<reference evidence="1" key="1">
    <citation type="submission" date="2022-08" db="EMBL/GenBank/DDBJ databases">
        <authorList>
            <consortium name="DOE Joint Genome Institute"/>
            <person name="Min B."/>
            <person name="Riley R."/>
            <person name="Sierra-Patev S."/>
            <person name="Naranjo-Ortiz M."/>
            <person name="Looney B."/>
            <person name="Konkel Z."/>
            <person name="Slot J.C."/>
            <person name="Sakamoto Y."/>
            <person name="Steenwyk J.L."/>
            <person name="Rokas A."/>
            <person name="Carro J."/>
            <person name="Camarero S."/>
            <person name="Ferreira P."/>
            <person name="Molpeceres G."/>
            <person name="Ruiz-Duenas F.J."/>
            <person name="Serrano A."/>
            <person name="Henrissat B."/>
            <person name="Drula E."/>
            <person name="Hughes K.W."/>
            <person name="Mata J.L."/>
            <person name="Ishikawa N.K."/>
            <person name="Vargas-Isla R."/>
            <person name="Ushijima S."/>
            <person name="Smith C.A."/>
            <person name="Ahrendt S."/>
            <person name="Andreopoulos W."/>
            <person name="He G."/>
            <person name="Labutti K."/>
            <person name="Lipzen A."/>
            <person name="Ng V."/>
            <person name="Sandor L."/>
            <person name="Barry K."/>
            <person name="Martinez A.T."/>
            <person name="Xiao Y."/>
            <person name="Gibbons J.G."/>
            <person name="Terashima K."/>
            <person name="Hibbett D.S."/>
            <person name="Grigoriev I.V."/>
        </authorList>
    </citation>
    <scope>NUCLEOTIDE SEQUENCE</scope>
    <source>
        <strain evidence="1">TFB9207</strain>
    </source>
</reference>
<organism evidence="1 2">
    <name type="scientific">Lentinula raphanica</name>
    <dbReference type="NCBI Taxonomy" id="153919"/>
    <lineage>
        <taxon>Eukaryota</taxon>
        <taxon>Fungi</taxon>
        <taxon>Dikarya</taxon>
        <taxon>Basidiomycota</taxon>
        <taxon>Agaricomycotina</taxon>
        <taxon>Agaricomycetes</taxon>
        <taxon>Agaricomycetidae</taxon>
        <taxon>Agaricales</taxon>
        <taxon>Marasmiineae</taxon>
        <taxon>Omphalotaceae</taxon>
        <taxon>Lentinula</taxon>
    </lineage>
</organism>
<keyword evidence="2" id="KW-1185">Reference proteome</keyword>
<accession>A0AA38NXB5</accession>
<dbReference type="EMBL" id="MU807030">
    <property type="protein sequence ID" value="KAJ3832236.1"/>
    <property type="molecule type" value="Genomic_DNA"/>
</dbReference>
<proteinExistence type="predicted"/>
<evidence type="ECO:0000313" key="1">
    <source>
        <dbReference type="EMBL" id="KAJ3832236.1"/>
    </source>
</evidence>
<comment type="caution">
    <text evidence="1">The sequence shown here is derived from an EMBL/GenBank/DDBJ whole genome shotgun (WGS) entry which is preliminary data.</text>
</comment>
<sequence>MQESITEKRLYILLSAMVRGTHNLKRYVQAALLPRMINGRDAPPMPPEGHRSHRNNLAVRPETWRRLENIYSLDNFDFENVVSSWIDMFFPFEPLRMDDMDEDNGDTLSIPCPGTNFDITYREERKPSNLQRIAPWVDNLALMTVQRIMHLLYPGSHPFTFTLADDRDDDRPIFQHYLWSIPEHILEGLPEENRRQVQFSSVIVAFQPPWVLSTQDIKEFSKCRSFPPFIEPGHAFPTSLDSTHRLWAKLWDLCVRKNTPWFVLTSYNHWTFGMFSKGWTSAFVSGVYEYNHHHPTITECLTYWIASAMRLATTLRCPKVCEEPSNLETPCTVYDVMAEWPEAALALALLDQNSPD</sequence>
<evidence type="ECO:0000313" key="2">
    <source>
        <dbReference type="Proteomes" id="UP001163846"/>
    </source>
</evidence>
<dbReference type="Proteomes" id="UP001163846">
    <property type="component" value="Unassembled WGS sequence"/>
</dbReference>
<dbReference type="AlphaFoldDB" id="A0AA38NXB5"/>
<protein>
    <submittedName>
        <fullName evidence="1">Uncharacterized protein</fullName>
    </submittedName>
</protein>
<name>A0AA38NXB5_9AGAR</name>
<gene>
    <name evidence="1" type="ORF">F5878DRAFT_20059</name>
</gene>